<dbReference type="InterPro" id="IPR009056">
    <property type="entry name" value="Cyt_c-like_dom"/>
</dbReference>
<dbReference type="PROSITE" id="PS51007">
    <property type="entry name" value="CYTC"/>
    <property type="match status" value="2"/>
</dbReference>
<keyword evidence="2 6" id="KW-0349">Heme</keyword>
<reference evidence="10 11" key="1">
    <citation type="submission" date="2019-03" db="EMBL/GenBank/DDBJ databases">
        <title>Ramlibacter rhizophilus CCTCC AB2015357, whole genome shotgun sequence.</title>
        <authorList>
            <person name="Zhang X."/>
            <person name="Feng G."/>
            <person name="Zhu H."/>
        </authorList>
    </citation>
    <scope>NUCLEOTIDE SEQUENCE [LARGE SCALE GENOMIC DNA]</scope>
    <source>
        <strain evidence="10 11">CCTCC AB2015357</strain>
    </source>
</reference>
<dbReference type="RefSeq" id="WP_135284684.1">
    <property type="nucleotide sequence ID" value="NZ_SMLL01000003.1"/>
</dbReference>
<dbReference type="PANTHER" id="PTHR37823">
    <property type="entry name" value="CYTOCHROME C-553-LIKE"/>
    <property type="match status" value="1"/>
</dbReference>
<keyword evidence="1" id="KW-0813">Transport</keyword>
<comment type="caution">
    <text evidence="10">The sequence shown here is derived from an EMBL/GenBank/DDBJ whole genome shotgun (WGS) entry which is preliminary data.</text>
</comment>
<dbReference type="Proteomes" id="UP000297564">
    <property type="component" value="Unassembled WGS sequence"/>
</dbReference>
<keyword evidence="8" id="KW-1133">Transmembrane helix</keyword>
<feature type="domain" description="Cytochrome c" evidence="9">
    <location>
        <begin position="216"/>
        <end position="307"/>
    </location>
</feature>
<dbReference type="PANTHER" id="PTHR37823:SF1">
    <property type="entry name" value="CYTOCHROME C-553-LIKE"/>
    <property type="match status" value="1"/>
</dbReference>
<evidence type="ECO:0000256" key="2">
    <source>
        <dbReference type="ARBA" id="ARBA00022617"/>
    </source>
</evidence>
<evidence type="ECO:0000256" key="4">
    <source>
        <dbReference type="ARBA" id="ARBA00022982"/>
    </source>
</evidence>
<evidence type="ECO:0000256" key="3">
    <source>
        <dbReference type="ARBA" id="ARBA00022723"/>
    </source>
</evidence>
<proteinExistence type="predicted"/>
<dbReference type="GO" id="GO:0046872">
    <property type="term" value="F:metal ion binding"/>
    <property type="evidence" value="ECO:0007669"/>
    <property type="project" value="UniProtKB-KW"/>
</dbReference>
<evidence type="ECO:0000313" key="11">
    <source>
        <dbReference type="Proteomes" id="UP000297564"/>
    </source>
</evidence>
<dbReference type="InterPro" id="IPR051811">
    <property type="entry name" value="Cytochrome_c550/c551-like"/>
</dbReference>
<dbReference type="GO" id="GO:0020037">
    <property type="term" value="F:heme binding"/>
    <property type="evidence" value="ECO:0007669"/>
    <property type="project" value="InterPro"/>
</dbReference>
<evidence type="ECO:0000259" key="9">
    <source>
        <dbReference type="PROSITE" id="PS51007"/>
    </source>
</evidence>
<evidence type="ECO:0000256" key="6">
    <source>
        <dbReference type="PROSITE-ProRule" id="PRU00433"/>
    </source>
</evidence>
<keyword evidence="3 6" id="KW-0479">Metal-binding</keyword>
<accession>A0A4Z0BPY8</accession>
<dbReference type="InterPro" id="IPR036909">
    <property type="entry name" value="Cyt_c-like_dom_sf"/>
</dbReference>
<organism evidence="10 11">
    <name type="scientific">Ramlibacter rhizophilus</name>
    <dbReference type="NCBI Taxonomy" id="1781167"/>
    <lineage>
        <taxon>Bacteria</taxon>
        <taxon>Pseudomonadati</taxon>
        <taxon>Pseudomonadota</taxon>
        <taxon>Betaproteobacteria</taxon>
        <taxon>Burkholderiales</taxon>
        <taxon>Comamonadaceae</taxon>
        <taxon>Ramlibacter</taxon>
    </lineage>
</organism>
<keyword evidence="5 6" id="KW-0408">Iron</keyword>
<keyword evidence="11" id="KW-1185">Reference proteome</keyword>
<gene>
    <name evidence="10" type="ORF">EZ242_08390</name>
</gene>
<keyword evidence="8" id="KW-0472">Membrane</keyword>
<dbReference type="SUPFAM" id="SSF46626">
    <property type="entry name" value="Cytochrome c"/>
    <property type="match status" value="2"/>
</dbReference>
<feature type="region of interest" description="Disordered" evidence="7">
    <location>
        <begin position="173"/>
        <end position="217"/>
    </location>
</feature>
<dbReference type="Gene3D" id="1.10.760.10">
    <property type="entry name" value="Cytochrome c-like domain"/>
    <property type="match status" value="2"/>
</dbReference>
<keyword evidence="4" id="KW-0249">Electron transport</keyword>
<feature type="domain" description="Cytochrome c" evidence="9">
    <location>
        <begin position="75"/>
        <end position="161"/>
    </location>
</feature>
<keyword evidence="8" id="KW-0812">Transmembrane</keyword>
<evidence type="ECO:0000256" key="7">
    <source>
        <dbReference type="SAM" id="MobiDB-lite"/>
    </source>
</evidence>
<evidence type="ECO:0000256" key="5">
    <source>
        <dbReference type="ARBA" id="ARBA00023004"/>
    </source>
</evidence>
<feature type="compositionally biased region" description="Low complexity" evidence="7">
    <location>
        <begin position="180"/>
        <end position="189"/>
    </location>
</feature>
<evidence type="ECO:0000256" key="1">
    <source>
        <dbReference type="ARBA" id="ARBA00022448"/>
    </source>
</evidence>
<evidence type="ECO:0000256" key="8">
    <source>
        <dbReference type="SAM" id="Phobius"/>
    </source>
</evidence>
<protein>
    <submittedName>
        <fullName evidence="10">C-type cytochrome</fullName>
    </submittedName>
</protein>
<sequence length="310" mass="33389">MTLRIRLRTLGLALLAVLAVAGLGAWLFVFYGLYNVAASRQHYSPVYSLLNYALHRSIAAESRGLEPPPNLVEAGRIRSGVALYQAHCLQCHGAPGVSPSVLAFGMTPEPVNLMPSARAWPPEQIFWTIKHGIKMSGMPAWEWRMPDEQIWDLTAFVKAMAVMSPRDYAQLVGGVPDPGPGRASPSGGRQPAATSTGAGAGWRPRETSPQDAGLLGDPRIGREKVGSYLCATCHVIPGMTGATRSVGPPLNGIGTRTYIAGVIRNRPENMVRFLLNPQQVDPLSAMPPLGLSEQDARDVAAFLYTLRTVE</sequence>
<evidence type="ECO:0000313" key="10">
    <source>
        <dbReference type="EMBL" id="TFZ01386.1"/>
    </source>
</evidence>
<dbReference type="EMBL" id="SMLL01000003">
    <property type="protein sequence ID" value="TFZ01386.1"/>
    <property type="molecule type" value="Genomic_DNA"/>
</dbReference>
<name>A0A4Z0BPY8_9BURK</name>
<dbReference type="GO" id="GO:0009055">
    <property type="term" value="F:electron transfer activity"/>
    <property type="evidence" value="ECO:0007669"/>
    <property type="project" value="InterPro"/>
</dbReference>
<dbReference type="Pfam" id="PF13442">
    <property type="entry name" value="Cytochrome_CBB3"/>
    <property type="match status" value="1"/>
</dbReference>
<dbReference type="OrthoDB" id="9765171at2"/>
<feature type="transmembrane region" description="Helical" evidence="8">
    <location>
        <begin position="12"/>
        <end position="34"/>
    </location>
</feature>
<dbReference type="AlphaFoldDB" id="A0A4Z0BPY8"/>